<evidence type="ECO:0000313" key="2">
    <source>
        <dbReference type="Proteomes" id="UP000184339"/>
    </source>
</evidence>
<name>A0A1M7MPP4_9BURK</name>
<gene>
    <name evidence="1" type="ORF">SAMN05192549_103264</name>
</gene>
<reference evidence="2" key="1">
    <citation type="submission" date="2016-11" db="EMBL/GenBank/DDBJ databases">
        <authorList>
            <person name="Varghese N."/>
            <person name="Submissions S."/>
        </authorList>
    </citation>
    <scope>NUCLEOTIDE SEQUENCE [LARGE SCALE GENOMIC DNA]</scope>
    <source>
        <strain evidence="2">Sac-22</strain>
    </source>
</reference>
<dbReference type="Proteomes" id="UP000184339">
    <property type="component" value="Unassembled WGS sequence"/>
</dbReference>
<protein>
    <recommendedName>
        <fullName evidence="3">DUF3037 domain-containing protein</fullName>
    </recommendedName>
</protein>
<proteinExistence type="predicted"/>
<accession>A0A1M7MPP4</accession>
<dbReference type="STRING" id="551987.SAMN05192549_103264"/>
<evidence type="ECO:0000313" key="1">
    <source>
        <dbReference type="EMBL" id="SHM92896.1"/>
    </source>
</evidence>
<dbReference type="EMBL" id="FRCX01000003">
    <property type="protein sequence ID" value="SHM92896.1"/>
    <property type="molecule type" value="Genomic_DNA"/>
</dbReference>
<evidence type="ECO:0008006" key="3">
    <source>
        <dbReference type="Google" id="ProtNLM"/>
    </source>
</evidence>
<keyword evidence="2" id="KW-1185">Reference proteome</keyword>
<organism evidence="1 2">
    <name type="scientific">Duganella sacchari</name>
    <dbReference type="NCBI Taxonomy" id="551987"/>
    <lineage>
        <taxon>Bacteria</taxon>
        <taxon>Pseudomonadati</taxon>
        <taxon>Pseudomonadota</taxon>
        <taxon>Betaproteobacteria</taxon>
        <taxon>Burkholderiales</taxon>
        <taxon>Oxalobacteraceae</taxon>
        <taxon>Telluria group</taxon>
        <taxon>Duganella</taxon>
    </lineage>
</organism>
<sequence length="270" mass="30606">MPFIETEEFVNIGVVLFAPGARFFGFKLLGNRFARVTNFFEGLHPQVFKAAMSSLRDELERLSSLHGQPGAVTKEGQLALWTELTKPRETMLRFGDPRVVLADDCQAKLAELYDYYVGHNFATREYQEKLLERTVSGWLRSAGLQNQFHPARIGNDDYHAHFPFVAGPEDLPEKVIKPLNLNYADAAKIIDHGGQWLYRIDSLRKRDLLPTEVLFSVQGPSYQELSPRSRARDEIVGELQSRDILVVPHGASQPIIEFAQHGGLNHSYSR</sequence>
<dbReference type="InterPro" id="IPR021398">
    <property type="entry name" value="DUF3037"/>
</dbReference>
<dbReference type="AlphaFoldDB" id="A0A1M7MPP4"/>
<dbReference type="Pfam" id="PF11236">
    <property type="entry name" value="DUF3037"/>
    <property type="match status" value="1"/>
</dbReference>